<feature type="domain" description="Nudix hydrolase" evidence="3">
    <location>
        <begin position="38"/>
        <end position="168"/>
    </location>
</feature>
<evidence type="ECO:0000256" key="2">
    <source>
        <dbReference type="ARBA" id="ARBA00022801"/>
    </source>
</evidence>
<reference evidence="5" key="1">
    <citation type="submission" date="2016-10" db="EMBL/GenBank/DDBJ databases">
        <authorList>
            <person name="Varghese N."/>
            <person name="Submissions S."/>
        </authorList>
    </citation>
    <scope>NUCLEOTIDE SEQUENCE [LARGE SCALE GENOMIC DNA]</scope>
    <source>
        <strain evidence="5">DSM 45245</strain>
    </source>
</reference>
<dbReference type="PANTHER" id="PTHR43046">
    <property type="entry name" value="GDP-MANNOSE MANNOSYL HYDROLASE"/>
    <property type="match status" value="1"/>
</dbReference>
<accession>A0A1H3RKR6</accession>
<name>A0A1H3RKR6_9ACTN</name>
<organism evidence="4 5">
    <name type="scientific">Micromonospora pattaloongensis</name>
    <dbReference type="NCBI Taxonomy" id="405436"/>
    <lineage>
        <taxon>Bacteria</taxon>
        <taxon>Bacillati</taxon>
        <taxon>Actinomycetota</taxon>
        <taxon>Actinomycetes</taxon>
        <taxon>Micromonosporales</taxon>
        <taxon>Micromonosporaceae</taxon>
        <taxon>Micromonospora</taxon>
    </lineage>
</organism>
<evidence type="ECO:0000313" key="5">
    <source>
        <dbReference type="Proteomes" id="UP000242415"/>
    </source>
</evidence>
<dbReference type="InterPro" id="IPR015797">
    <property type="entry name" value="NUDIX_hydrolase-like_dom_sf"/>
</dbReference>
<dbReference type="OrthoDB" id="5417595at2"/>
<evidence type="ECO:0000256" key="1">
    <source>
        <dbReference type="ARBA" id="ARBA00001946"/>
    </source>
</evidence>
<evidence type="ECO:0000313" key="4">
    <source>
        <dbReference type="EMBL" id="SDZ26256.1"/>
    </source>
</evidence>
<gene>
    <name evidence="4" type="ORF">SAMN05444365_108125</name>
</gene>
<dbReference type="RefSeq" id="WP_091559718.1">
    <property type="nucleotide sequence ID" value="NZ_FNPH01000008.1"/>
</dbReference>
<dbReference type="Pfam" id="PF00293">
    <property type="entry name" value="NUDIX"/>
    <property type="match status" value="1"/>
</dbReference>
<dbReference type="Gene3D" id="3.90.79.10">
    <property type="entry name" value="Nucleoside Triphosphate Pyrophosphohydrolase"/>
    <property type="match status" value="1"/>
</dbReference>
<dbReference type="PROSITE" id="PS51462">
    <property type="entry name" value="NUDIX"/>
    <property type="match status" value="1"/>
</dbReference>
<dbReference type="PROSITE" id="PS00893">
    <property type="entry name" value="NUDIX_BOX"/>
    <property type="match status" value="1"/>
</dbReference>
<dbReference type="EMBL" id="FNPH01000008">
    <property type="protein sequence ID" value="SDZ26256.1"/>
    <property type="molecule type" value="Genomic_DNA"/>
</dbReference>
<evidence type="ECO:0000259" key="3">
    <source>
        <dbReference type="PROSITE" id="PS51462"/>
    </source>
</evidence>
<dbReference type="AlphaFoldDB" id="A0A1H3RKR6"/>
<dbReference type="PANTHER" id="PTHR43046:SF14">
    <property type="entry name" value="MUTT_NUDIX FAMILY PROTEIN"/>
    <property type="match status" value="1"/>
</dbReference>
<dbReference type="STRING" id="405436.SAMN05444365_108125"/>
<protein>
    <submittedName>
        <fullName evidence="4">ADP-ribose pyrophosphatase YjhB, NUDIX family</fullName>
    </submittedName>
</protein>
<dbReference type="SUPFAM" id="SSF55811">
    <property type="entry name" value="Nudix"/>
    <property type="match status" value="1"/>
</dbReference>
<dbReference type="GO" id="GO:0016787">
    <property type="term" value="F:hydrolase activity"/>
    <property type="evidence" value="ECO:0007669"/>
    <property type="project" value="UniProtKB-KW"/>
</dbReference>
<sequence length="171" mass="18270">MTPRGYGSAAAYCPRCAAALAAAPPTRCAGCGYELFLNPRPTGGLVVLDGARFLALRRAAEPGAGRWELPGGFCDGREHPADAAVREGREELGVEVVLGEFVGMYLGDYEWQGELLPVLDCFFLATLDGGEITLDPAESTGLRWFALADPPPLAFPTMDAAVAEVRRRRRG</sequence>
<dbReference type="InterPro" id="IPR000086">
    <property type="entry name" value="NUDIX_hydrolase_dom"/>
</dbReference>
<comment type="cofactor">
    <cofactor evidence="1">
        <name>Mg(2+)</name>
        <dbReference type="ChEBI" id="CHEBI:18420"/>
    </cofactor>
</comment>
<dbReference type="InterPro" id="IPR020084">
    <property type="entry name" value="NUDIX_hydrolase_CS"/>
</dbReference>
<dbReference type="Proteomes" id="UP000242415">
    <property type="component" value="Unassembled WGS sequence"/>
</dbReference>
<proteinExistence type="predicted"/>
<keyword evidence="5" id="KW-1185">Reference proteome</keyword>
<keyword evidence="2" id="KW-0378">Hydrolase</keyword>